<evidence type="ECO:0000313" key="2">
    <source>
        <dbReference type="EMBL" id="RMJ10066.1"/>
    </source>
</evidence>
<organism evidence="2 3">
    <name type="scientific">Fusarium kuroshium</name>
    <dbReference type="NCBI Taxonomy" id="2010991"/>
    <lineage>
        <taxon>Eukaryota</taxon>
        <taxon>Fungi</taxon>
        <taxon>Dikarya</taxon>
        <taxon>Ascomycota</taxon>
        <taxon>Pezizomycotina</taxon>
        <taxon>Sordariomycetes</taxon>
        <taxon>Hypocreomycetidae</taxon>
        <taxon>Hypocreales</taxon>
        <taxon>Nectriaceae</taxon>
        <taxon>Fusarium</taxon>
        <taxon>Fusarium solani species complex</taxon>
    </lineage>
</organism>
<sequence length="971" mass="110116">MPGIPKSSTKGSRPRRVFPPSKQPQPSRVQRTRSHQHSSPYRTRLTERLQRLPAQPQDQHDLRPGSDSDIEMGSQSGPDVEMEPMNGAQQAGWRSKRRKMPSQSSHANDDVDTPPVIDMNTPLSLSSDSDSRCAQQPRNPAPVFQFQQPPWSPPPLTSIRLAIQLQPNNTPLPVELLVTYDEDSASMPHVQLYSDEATPHANSLKRTCNSDNAFTERQSKRQCRGPLSSSTHKNMSPLKHQSETHTSRARSSYVVDLGIVRAFATADDRVPLPASPDPDNLTSSNTISLKRPLHDFEPLVFKAELPRSNRRLTRAGRHECLGSDASLDFSEVTCSPGASFLAKTFGLAIVLFLVLSLVLMPIHYHLDRSSPLPSASSSQFVSWFEDAATIEISKMTIPRIVLFGEVFDEEPRWKCQPGLRPEYGRDDHSGSNRSCNILMPEDPLNSSFHFDHKPWETTSSGTYVPVLWFLTDLITVMQTTVADLTHLANHGPSAFLFTSDSSTQFRWSTSDGTFIPPHRSLPTFTFNMADSKSPGPTVPGLTTPAHQSPTPTARPQWVWEIYNLDPPLEQVSRELAEALESTKRAYQFMGRHLAQAFSWLSKDGALLMLMCIRGLHEEQRQLNGTWGSDQARINSLYGTTLTIDLTQPTSTAALAISASGPDTSDIPEEYLFKVFEAHESWVSRSRRYDESVSALSEASVAASIPPFNPSDAPEPKNNETAVRLLKCIGIVANQHEDDDDVEDEYKKFQDLEFLSQQLGKVHELLPDIKDRIRQVCHANKVDWGQDKERVDRICDMLPFLNEIAIPRLNEIRRRVERGAMLLRVTRDRQTSLREKIDETTDWINGTSYLFIPAIHDLIQDWNNTYLWIQNEYDSFQETIFHRDFEFSNRREKEAVSGYGTDWEKIIWSRWGIRDQRQDPEVSEAFCWKRRAADSNKKATGWFEVRWWTRDKSGEEDSEARSWCGDASRRHG</sequence>
<reference evidence="2 3" key="1">
    <citation type="submission" date="2017-06" db="EMBL/GenBank/DDBJ databases">
        <title>Comparative genomic analysis of Ambrosia Fusariam Clade fungi.</title>
        <authorList>
            <person name="Stajich J.E."/>
            <person name="Carrillo J."/>
            <person name="Kijimoto T."/>
            <person name="Eskalen A."/>
            <person name="O'Donnell K."/>
            <person name="Kasson M."/>
        </authorList>
    </citation>
    <scope>NUCLEOTIDE SEQUENCE [LARGE SCALE GENOMIC DNA]</scope>
    <source>
        <strain evidence="2">UCR3666</strain>
    </source>
</reference>
<feature type="region of interest" description="Disordered" evidence="1">
    <location>
        <begin position="951"/>
        <end position="971"/>
    </location>
</feature>
<feature type="compositionally biased region" description="Polar residues" evidence="1">
    <location>
        <begin position="121"/>
        <end position="138"/>
    </location>
</feature>
<protein>
    <submittedName>
        <fullName evidence="2">Uncharacterized protein</fullName>
    </submittedName>
</protein>
<dbReference type="EMBL" id="NKUJ01000217">
    <property type="protein sequence ID" value="RMJ10066.1"/>
    <property type="molecule type" value="Genomic_DNA"/>
</dbReference>
<evidence type="ECO:0000313" key="3">
    <source>
        <dbReference type="Proteomes" id="UP000277212"/>
    </source>
</evidence>
<feature type="compositionally biased region" description="Polar residues" evidence="1">
    <location>
        <begin position="1"/>
        <end position="11"/>
    </location>
</feature>
<dbReference type="AlphaFoldDB" id="A0A3M2RXM4"/>
<feature type="region of interest" description="Disordered" evidence="1">
    <location>
        <begin position="213"/>
        <end position="249"/>
    </location>
</feature>
<feature type="region of interest" description="Disordered" evidence="1">
    <location>
        <begin position="533"/>
        <end position="552"/>
    </location>
</feature>
<dbReference type="Proteomes" id="UP000277212">
    <property type="component" value="Unassembled WGS sequence"/>
</dbReference>
<evidence type="ECO:0000256" key="1">
    <source>
        <dbReference type="SAM" id="MobiDB-lite"/>
    </source>
</evidence>
<proteinExistence type="predicted"/>
<dbReference type="OrthoDB" id="5102246at2759"/>
<gene>
    <name evidence="2" type="ORF">CDV36_010319</name>
</gene>
<name>A0A3M2RXM4_9HYPO</name>
<comment type="caution">
    <text evidence="2">The sequence shown here is derived from an EMBL/GenBank/DDBJ whole genome shotgun (WGS) entry which is preliminary data.</text>
</comment>
<keyword evidence="3" id="KW-1185">Reference proteome</keyword>
<feature type="region of interest" description="Disordered" evidence="1">
    <location>
        <begin position="1"/>
        <end position="148"/>
    </location>
</feature>
<accession>A0A3M2RXM4</accession>